<evidence type="ECO:0000313" key="4">
    <source>
        <dbReference type="EMBL" id="KDQ09945.1"/>
    </source>
</evidence>
<dbReference type="GO" id="GO:0000390">
    <property type="term" value="P:spliceosomal complex disassembly"/>
    <property type="evidence" value="ECO:0007669"/>
    <property type="project" value="InterPro"/>
</dbReference>
<comment type="subcellular location">
    <subcellularLocation>
        <location evidence="1">Nucleus</location>
    </subcellularLocation>
</comment>
<feature type="compositionally biased region" description="Basic residues" evidence="3">
    <location>
        <begin position="13"/>
        <end position="24"/>
    </location>
</feature>
<dbReference type="Proteomes" id="UP000027195">
    <property type="component" value="Unassembled WGS sequence"/>
</dbReference>
<keyword evidence="5" id="KW-1185">Reference proteome</keyword>
<evidence type="ECO:0000256" key="3">
    <source>
        <dbReference type="SAM" id="MobiDB-lite"/>
    </source>
</evidence>
<accession>A0A067M5G8</accession>
<evidence type="ECO:0000256" key="1">
    <source>
        <dbReference type="ARBA" id="ARBA00004123"/>
    </source>
</evidence>
<name>A0A067M5G8_BOTB1</name>
<feature type="region of interest" description="Disordered" evidence="3">
    <location>
        <begin position="453"/>
        <end position="514"/>
    </location>
</feature>
<evidence type="ECO:0008006" key="6">
    <source>
        <dbReference type="Google" id="ProtNLM"/>
    </source>
</evidence>
<dbReference type="PANTHER" id="PTHR12214">
    <property type="entry name" value="GC-RICH SEQUENCE DNA-BINDING FACTOR"/>
    <property type="match status" value="1"/>
</dbReference>
<dbReference type="GO" id="GO:0003677">
    <property type="term" value="F:DNA binding"/>
    <property type="evidence" value="ECO:0007669"/>
    <property type="project" value="InterPro"/>
</dbReference>
<dbReference type="AlphaFoldDB" id="A0A067M5G8"/>
<reference evidence="5" key="1">
    <citation type="journal article" date="2014" name="Proc. Natl. Acad. Sci. U.S.A.">
        <title>Extensive sampling of basidiomycete genomes demonstrates inadequacy of the white-rot/brown-rot paradigm for wood decay fungi.</title>
        <authorList>
            <person name="Riley R."/>
            <person name="Salamov A.A."/>
            <person name="Brown D.W."/>
            <person name="Nagy L.G."/>
            <person name="Floudas D."/>
            <person name="Held B.W."/>
            <person name="Levasseur A."/>
            <person name="Lombard V."/>
            <person name="Morin E."/>
            <person name="Otillar R."/>
            <person name="Lindquist E.A."/>
            <person name="Sun H."/>
            <person name="LaButti K.M."/>
            <person name="Schmutz J."/>
            <person name="Jabbour D."/>
            <person name="Luo H."/>
            <person name="Baker S.E."/>
            <person name="Pisabarro A.G."/>
            <person name="Walton J.D."/>
            <person name="Blanchette R.A."/>
            <person name="Henrissat B."/>
            <person name="Martin F."/>
            <person name="Cullen D."/>
            <person name="Hibbett D.S."/>
            <person name="Grigoriev I.V."/>
        </authorList>
    </citation>
    <scope>NUCLEOTIDE SEQUENCE [LARGE SCALE GENOMIC DNA]</scope>
    <source>
        <strain evidence="5">FD-172 SS1</strain>
    </source>
</reference>
<dbReference type="EMBL" id="KL198073">
    <property type="protein sequence ID" value="KDQ09945.1"/>
    <property type="molecule type" value="Genomic_DNA"/>
</dbReference>
<feature type="region of interest" description="Disordered" evidence="3">
    <location>
        <begin position="99"/>
        <end position="150"/>
    </location>
</feature>
<dbReference type="PANTHER" id="PTHR12214:SF0">
    <property type="entry name" value="LD29489P"/>
    <property type="match status" value="1"/>
</dbReference>
<dbReference type="HOGENOM" id="CLU_020074_0_0_1"/>
<proteinExistence type="predicted"/>
<dbReference type="InterPro" id="IPR012890">
    <property type="entry name" value="GCFC2-like"/>
</dbReference>
<keyword evidence="2" id="KW-0539">Nucleus</keyword>
<dbReference type="Pfam" id="PF15458">
    <property type="entry name" value="NTR2"/>
    <property type="match status" value="1"/>
</dbReference>
<feature type="region of interest" description="Disordered" evidence="3">
    <location>
        <begin position="183"/>
        <end position="247"/>
    </location>
</feature>
<evidence type="ECO:0000256" key="2">
    <source>
        <dbReference type="ARBA" id="ARBA00023242"/>
    </source>
</evidence>
<organism evidence="4 5">
    <name type="scientific">Botryobasidium botryosum (strain FD-172 SS1)</name>
    <dbReference type="NCBI Taxonomy" id="930990"/>
    <lineage>
        <taxon>Eukaryota</taxon>
        <taxon>Fungi</taxon>
        <taxon>Dikarya</taxon>
        <taxon>Basidiomycota</taxon>
        <taxon>Agaricomycotina</taxon>
        <taxon>Agaricomycetes</taxon>
        <taxon>Cantharellales</taxon>
        <taxon>Botryobasidiaceae</taxon>
        <taxon>Botryobasidium</taxon>
    </lineage>
</organism>
<dbReference type="OrthoDB" id="429427at2759"/>
<protein>
    <recommendedName>
        <fullName evidence="6">GCF C-terminal domain-containing protein</fullName>
    </recommendedName>
</protein>
<gene>
    <name evidence="4" type="ORF">BOTBODRAFT_36752</name>
</gene>
<dbReference type="InterPro" id="IPR028211">
    <property type="entry name" value="Ntr2"/>
</dbReference>
<dbReference type="InParanoid" id="A0A067M5G8"/>
<feature type="compositionally biased region" description="Acidic residues" evidence="3">
    <location>
        <begin position="237"/>
        <end position="247"/>
    </location>
</feature>
<feature type="region of interest" description="Disordered" evidence="3">
    <location>
        <begin position="1"/>
        <end position="67"/>
    </location>
</feature>
<feature type="compositionally biased region" description="Low complexity" evidence="3">
    <location>
        <begin position="107"/>
        <end position="118"/>
    </location>
</feature>
<dbReference type="GO" id="GO:0071008">
    <property type="term" value="C:U2-type post-mRNA release spliceosomal complex"/>
    <property type="evidence" value="ECO:0007669"/>
    <property type="project" value="InterPro"/>
</dbReference>
<dbReference type="STRING" id="930990.A0A067M5G8"/>
<evidence type="ECO:0000313" key="5">
    <source>
        <dbReference type="Proteomes" id="UP000027195"/>
    </source>
</evidence>
<sequence>MEDQPPPVFIKRASTRTKSRPHRSRPVEAGSPPPAETKDDDVQQEDSPMTLATKLKAKNKTRPAKPQAKLSFGAADLEESQGEVFQVKKSQLSRRIKLGAAPANLVSTDDQSASSSSTPMYSKEYLSELKASTSKPPTRPHAEDAATPDVEMSMDLDTIIDADDNGITQASLATTIHTTSAITAAREKRERARKLRSLNPNAGADASEDFISLSITKRGTGDVESLGPHPDSRLVREEDEEGEGDDDMAEYTGAKERIALGKKSRKEAERKRRAGIIELIDDVEEDDEETKEWEMAQIRRGGTVKEIAADELQEKRQYRPASIPAETPLPSLGAAISQLNAKLTNLTVSHASHTAALTTLGGERESLESKEKEMREMVEKTVAKKDWFSELRERIESVANFLDDKFPVLEKIEEDYIGILKERYQMISERRRSDNEDDLSLFLRVPPALASEPEQVDDLGRVVPSAQSSTSNSAVRRSRRADRELRRSARASAKPLPPSQALVREEGYSTDSELPSSELRDFQLALSSLRERLVDMMADVRATEFKDPKSGIGTWFGEWREKWPESYVGAWGGLACIGAWEFWVRLETAGWNPFEDDRSLDSFAWYSALYEYSRPRTRPVSAMDVDDQDDMEPELGLDGDLVSAMITTAIVPQLCKLIEGGALDPFSAKHIRKLVDIAEQIEVTVEKDHLKLQNLLKAVIQTFRTAVSESATALQPWLSSSLPPAFDPASIPARRRYLTRQLKLLANLVRWRKHTGDRFGAGELLQRLVEEVMLPVARSGWDVGGQEIMQKAVKALPAEHVPRHLVV</sequence>